<dbReference type="Pfam" id="PF12399">
    <property type="entry name" value="BCA_ABC_TP_C"/>
    <property type="match status" value="1"/>
</dbReference>
<dbReference type="PANTHER" id="PTHR45772">
    <property type="entry name" value="CONSERVED COMPONENT OF ABC TRANSPORTER FOR NATURAL AMINO ACIDS-RELATED"/>
    <property type="match status" value="1"/>
</dbReference>
<dbReference type="InterPro" id="IPR027417">
    <property type="entry name" value="P-loop_NTPase"/>
</dbReference>
<dbReference type="GO" id="GO:1903806">
    <property type="term" value="P:L-isoleucine import across plasma membrane"/>
    <property type="evidence" value="ECO:0007669"/>
    <property type="project" value="TreeGrafter"/>
</dbReference>
<dbReference type="PROSITE" id="PS50893">
    <property type="entry name" value="ABC_TRANSPORTER_2"/>
    <property type="match status" value="1"/>
</dbReference>
<dbReference type="GO" id="GO:0015192">
    <property type="term" value="F:L-phenylalanine transmembrane transporter activity"/>
    <property type="evidence" value="ECO:0007669"/>
    <property type="project" value="TreeGrafter"/>
</dbReference>
<dbReference type="GO" id="GO:1903805">
    <property type="term" value="P:L-valine import across plasma membrane"/>
    <property type="evidence" value="ECO:0007669"/>
    <property type="project" value="TreeGrafter"/>
</dbReference>
<dbReference type="GO" id="GO:0016887">
    <property type="term" value="F:ATP hydrolysis activity"/>
    <property type="evidence" value="ECO:0007669"/>
    <property type="project" value="InterPro"/>
</dbReference>
<evidence type="ECO:0000256" key="1">
    <source>
        <dbReference type="ARBA" id="ARBA00022448"/>
    </source>
</evidence>
<reference evidence="5" key="1">
    <citation type="journal article" date="2020" name="mSystems">
        <title>Genome- and Community-Level Interaction Insights into Carbon Utilization and Element Cycling Functions of Hydrothermarchaeota in Hydrothermal Sediment.</title>
        <authorList>
            <person name="Zhou Z."/>
            <person name="Liu Y."/>
            <person name="Xu W."/>
            <person name="Pan J."/>
            <person name="Luo Z.H."/>
            <person name="Li M."/>
        </authorList>
    </citation>
    <scope>NUCLEOTIDE SEQUENCE [LARGE SCALE GENOMIC DNA]</scope>
    <source>
        <strain evidence="5">HyVt-80</strain>
    </source>
</reference>
<comment type="caution">
    <text evidence="5">The sequence shown here is derived from an EMBL/GenBank/DDBJ whole genome shotgun (WGS) entry which is preliminary data.</text>
</comment>
<evidence type="ECO:0000313" key="5">
    <source>
        <dbReference type="EMBL" id="HHF08146.1"/>
    </source>
</evidence>
<dbReference type="InterPro" id="IPR051120">
    <property type="entry name" value="ABC_AA/LPS_Transport"/>
</dbReference>
<dbReference type="InterPro" id="IPR003593">
    <property type="entry name" value="AAA+_ATPase"/>
</dbReference>
<feature type="domain" description="ABC transporter" evidence="4">
    <location>
        <begin position="6"/>
        <end position="239"/>
    </location>
</feature>
<dbReference type="CDD" id="cd03219">
    <property type="entry name" value="ABC_Mj1267_LivG_branched"/>
    <property type="match status" value="1"/>
</dbReference>
<dbReference type="AlphaFoldDB" id="A0A7C5HNP1"/>
<gene>
    <name evidence="5" type="ORF">ENL26_00030</name>
</gene>
<dbReference type="Pfam" id="PF00005">
    <property type="entry name" value="ABC_tran"/>
    <property type="match status" value="1"/>
</dbReference>
<dbReference type="InterPro" id="IPR032823">
    <property type="entry name" value="BCA_ABC_TP_C"/>
</dbReference>
<keyword evidence="3 5" id="KW-0067">ATP-binding</keyword>
<dbReference type="Gene3D" id="3.40.50.300">
    <property type="entry name" value="P-loop containing nucleotide triphosphate hydrolases"/>
    <property type="match status" value="1"/>
</dbReference>
<dbReference type="GO" id="GO:0015188">
    <property type="term" value="F:L-isoleucine transmembrane transporter activity"/>
    <property type="evidence" value="ECO:0007669"/>
    <property type="project" value="TreeGrafter"/>
</dbReference>
<dbReference type="Proteomes" id="UP000886129">
    <property type="component" value="Unassembled WGS sequence"/>
</dbReference>
<name>A0A7C5HNP1_9BACT</name>
<evidence type="ECO:0000259" key="4">
    <source>
        <dbReference type="PROSITE" id="PS50893"/>
    </source>
</evidence>
<dbReference type="SUPFAM" id="SSF52540">
    <property type="entry name" value="P-loop containing nucleoside triphosphate hydrolases"/>
    <property type="match status" value="1"/>
</dbReference>
<accession>A0A7C5HNP1</accession>
<evidence type="ECO:0000256" key="2">
    <source>
        <dbReference type="ARBA" id="ARBA00022741"/>
    </source>
</evidence>
<dbReference type="EMBL" id="DRTH01000002">
    <property type="protein sequence ID" value="HHF08146.1"/>
    <property type="molecule type" value="Genomic_DNA"/>
</dbReference>
<proteinExistence type="predicted"/>
<protein>
    <submittedName>
        <fullName evidence="5">ABC transporter ATP-binding protein</fullName>
    </submittedName>
</protein>
<dbReference type="GO" id="GO:0042941">
    <property type="term" value="P:D-alanine transmembrane transport"/>
    <property type="evidence" value="ECO:0007669"/>
    <property type="project" value="TreeGrafter"/>
</dbReference>
<evidence type="ECO:0000256" key="3">
    <source>
        <dbReference type="ARBA" id="ARBA00022840"/>
    </source>
</evidence>
<dbReference type="GO" id="GO:0005304">
    <property type="term" value="F:L-valine transmembrane transporter activity"/>
    <property type="evidence" value="ECO:0007669"/>
    <property type="project" value="TreeGrafter"/>
</dbReference>
<dbReference type="GO" id="GO:0015808">
    <property type="term" value="P:L-alanine transport"/>
    <property type="evidence" value="ECO:0007669"/>
    <property type="project" value="TreeGrafter"/>
</dbReference>
<dbReference type="GO" id="GO:0005886">
    <property type="term" value="C:plasma membrane"/>
    <property type="evidence" value="ECO:0007669"/>
    <property type="project" value="TreeGrafter"/>
</dbReference>
<dbReference type="InterPro" id="IPR003439">
    <property type="entry name" value="ABC_transporter-like_ATP-bd"/>
</dbReference>
<sequence length="252" mass="27944">MPKPMLEAKNVTMKFGNLTANNNVSFFVDKGEIVSLIGPNGAGKTTIFNCISGFYKPFSGRVYFEGKDITGLSPYKITSMGLTRTFQIVKPLKEMTVKENILTGAFLRASSRSEAEKIADEILKITHLSEKKDVLAGSLTIADKKRLEIARVLATKPKMIMLDEAMAGLNQTETKEAMELCLNLNKQHGITLLIVEHVMEAIMPISNRVIVLNAGEKIAEGSPEEIVNNEEVIKAYLGERYHAKSKQINRRV</sequence>
<dbReference type="FunFam" id="3.40.50.300:FF:000421">
    <property type="entry name" value="Branched-chain amino acid ABC transporter ATP-binding protein"/>
    <property type="match status" value="1"/>
</dbReference>
<dbReference type="GO" id="GO:0005524">
    <property type="term" value="F:ATP binding"/>
    <property type="evidence" value="ECO:0007669"/>
    <property type="project" value="UniProtKB-KW"/>
</dbReference>
<keyword evidence="1" id="KW-0813">Transport</keyword>
<dbReference type="PANTHER" id="PTHR45772:SF7">
    <property type="entry name" value="AMINO ACID ABC TRANSPORTER ATP-BINDING PROTEIN"/>
    <property type="match status" value="1"/>
</dbReference>
<dbReference type="SMART" id="SM00382">
    <property type="entry name" value="AAA"/>
    <property type="match status" value="1"/>
</dbReference>
<organism evidence="5">
    <name type="scientific">Kosmotoga arenicorallina</name>
    <dbReference type="NCBI Taxonomy" id="688066"/>
    <lineage>
        <taxon>Bacteria</taxon>
        <taxon>Thermotogati</taxon>
        <taxon>Thermotogota</taxon>
        <taxon>Thermotogae</taxon>
        <taxon>Kosmotogales</taxon>
        <taxon>Kosmotogaceae</taxon>
        <taxon>Kosmotoga</taxon>
    </lineage>
</organism>
<keyword evidence="2" id="KW-0547">Nucleotide-binding</keyword>